<reference evidence="2 3" key="1">
    <citation type="submission" date="2018-11" db="EMBL/GenBank/DDBJ databases">
        <title>Genomes From Bacteria Associated with the Canine Oral Cavity: a Test Case for Automated Genome-Based Taxonomic Assignment.</title>
        <authorList>
            <person name="Coil D.A."/>
            <person name="Jospin G."/>
            <person name="Darling A.E."/>
            <person name="Wallis C."/>
            <person name="Davis I.J."/>
            <person name="Harris S."/>
            <person name="Eisen J.A."/>
            <person name="Holcombe L.J."/>
            <person name="O'Flynn C."/>
        </authorList>
    </citation>
    <scope>NUCLEOTIDE SEQUENCE [LARGE SCALE GENOMIC DNA]</scope>
    <source>
        <strain evidence="2 3">OH2617_COT-023</strain>
    </source>
</reference>
<protein>
    <recommendedName>
        <fullName evidence="1">BIG2 domain-containing protein</fullName>
    </recommendedName>
</protein>
<evidence type="ECO:0000313" key="3">
    <source>
        <dbReference type="Proteomes" id="UP000278609"/>
    </source>
</evidence>
<proteinExistence type="predicted"/>
<dbReference type="CDD" id="cd14948">
    <property type="entry name" value="BACON"/>
    <property type="match status" value="2"/>
</dbReference>
<dbReference type="Pfam" id="PF02368">
    <property type="entry name" value="Big_2"/>
    <property type="match status" value="1"/>
</dbReference>
<dbReference type="AlphaFoldDB" id="A0A3P1XQK3"/>
<dbReference type="Gene3D" id="2.60.40.1080">
    <property type="match status" value="1"/>
</dbReference>
<dbReference type="EMBL" id="RQYS01000024">
    <property type="protein sequence ID" value="RRD61092.1"/>
    <property type="molecule type" value="Genomic_DNA"/>
</dbReference>
<dbReference type="Gene3D" id="2.60.40.10">
    <property type="entry name" value="Immunoglobulins"/>
    <property type="match status" value="2"/>
</dbReference>
<evidence type="ECO:0000259" key="1">
    <source>
        <dbReference type="SMART" id="SM00635"/>
    </source>
</evidence>
<dbReference type="InterPro" id="IPR003343">
    <property type="entry name" value="Big_2"/>
</dbReference>
<organism evidence="2 3">
    <name type="scientific">Tannerella forsythia</name>
    <name type="common">Bacteroides forsythus</name>
    <dbReference type="NCBI Taxonomy" id="28112"/>
    <lineage>
        <taxon>Bacteria</taxon>
        <taxon>Pseudomonadati</taxon>
        <taxon>Bacteroidota</taxon>
        <taxon>Bacteroidia</taxon>
        <taxon>Bacteroidales</taxon>
        <taxon>Tannerellaceae</taxon>
        <taxon>Tannerella</taxon>
    </lineage>
</organism>
<comment type="caution">
    <text evidence="2">The sequence shown here is derived from an EMBL/GenBank/DDBJ whole genome shotgun (WGS) entry which is preliminary data.</text>
</comment>
<gene>
    <name evidence="2" type="ORF">EII40_06655</name>
</gene>
<dbReference type="InterPro" id="IPR013783">
    <property type="entry name" value="Ig-like_fold"/>
</dbReference>
<dbReference type="InterPro" id="IPR008964">
    <property type="entry name" value="Invasin/intimin_cell_adhesion"/>
</dbReference>
<dbReference type="SUPFAM" id="SSF49373">
    <property type="entry name" value="Invasin/intimin cell-adhesion fragments"/>
    <property type="match status" value="1"/>
</dbReference>
<accession>A0A3P1XQK3</accession>
<feature type="domain" description="BIG2" evidence="1">
    <location>
        <begin position="192"/>
        <end position="269"/>
    </location>
</feature>
<dbReference type="SMART" id="SM00635">
    <property type="entry name" value="BID_2"/>
    <property type="match status" value="1"/>
</dbReference>
<name>A0A3P1XQK3_TANFO</name>
<feature type="non-terminal residue" evidence="2">
    <location>
        <position position="1"/>
    </location>
</feature>
<dbReference type="RefSeq" id="WP_185711489.1">
    <property type="nucleotide sequence ID" value="NZ_RQYS01000024.1"/>
</dbReference>
<dbReference type="Proteomes" id="UP000278609">
    <property type="component" value="Unassembled WGS sequence"/>
</dbReference>
<dbReference type="InterPro" id="IPR024361">
    <property type="entry name" value="BACON"/>
</dbReference>
<sequence>SAPPPPPAPTLSVSPATLEFAAAGEGKELTVTSNTSWTAVSSAAWLTLSDGSGVNDGSITATAAANEATSVRKATITFTADTVTRIVTVTQAAASEPPPPPAPTLSVSPATLDFVAAGEGKVLTVTSNTSWTAVSSASWLTLSAGSGANDGSIIATAKANTETTPRETTVSFTAGELTQTVTVTQAGAEIVYVSQLILNHTSLEINGEASVQLRVTVLPAHATDPSVTWSSSDPSVASVDGNGLVTIRKKGKVRITVSANDGSGVSTHCDIEVISTVANEEVSAQNVYAYGGRLYLTLSRSEQVRIYHLNGLLLHVFRASEGDISLPLEHGFYVVHIGRKVFQVMVK</sequence>
<evidence type="ECO:0000313" key="2">
    <source>
        <dbReference type="EMBL" id="RRD61092.1"/>
    </source>
</evidence>
<dbReference type="Pfam" id="PF19190">
    <property type="entry name" value="BACON_2"/>
    <property type="match status" value="2"/>
</dbReference>